<evidence type="ECO:0000313" key="1">
    <source>
        <dbReference type="EMBL" id="KAK7946829.1"/>
    </source>
</evidence>
<dbReference type="RefSeq" id="XP_066696863.1">
    <property type="nucleotide sequence ID" value="XM_066847372.1"/>
</dbReference>
<evidence type="ECO:0000313" key="2">
    <source>
        <dbReference type="Proteomes" id="UP001391051"/>
    </source>
</evidence>
<dbReference type="EMBL" id="JAQQWE010000007">
    <property type="protein sequence ID" value="KAK7946829.1"/>
    <property type="molecule type" value="Genomic_DNA"/>
</dbReference>
<dbReference type="Proteomes" id="UP001391051">
    <property type="component" value="Unassembled WGS sequence"/>
</dbReference>
<organism evidence="1 2">
    <name type="scientific">Apiospora aurea</name>
    <dbReference type="NCBI Taxonomy" id="335848"/>
    <lineage>
        <taxon>Eukaryota</taxon>
        <taxon>Fungi</taxon>
        <taxon>Dikarya</taxon>
        <taxon>Ascomycota</taxon>
        <taxon>Pezizomycotina</taxon>
        <taxon>Sordariomycetes</taxon>
        <taxon>Xylariomycetidae</taxon>
        <taxon>Amphisphaeriales</taxon>
        <taxon>Apiosporaceae</taxon>
        <taxon>Apiospora</taxon>
    </lineage>
</organism>
<protein>
    <submittedName>
        <fullName evidence="1">Uncharacterized protein</fullName>
    </submittedName>
</protein>
<gene>
    <name evidence="1" type="ORF">PG986_011150</name>
</gene>
<name>A0ABR1Q476_9PEZI</name>
<comment type="caution">
    <text evidence="1">The sequence shown here is derived from an EMBL/GenBank/DDBJ whole genome shotgun (WGS) entry which is preliminary data.</text>
</comment>
<sequence length="87" mass="10107">MAQTRSRLALVGQYGISPIAIWLYITPTTHDENYWELAFKRILHYDYAMHHRLLPVAILGHIRSVLKRAGPWDDLSRVTGDDAELYK</sequence>
<reference evidence="1 2" key="1">
    <citation type="submission" date="2023-01" db="EMBL/GenBank/DDBJ databases">
        <title>Analysis of 21 Apiospora genomes using comparative genomics revels a genus with tremendous synthesis potential of carbohydrate active enzymes and secondary metabolites.</title>
        <authorList>
            <person name="Sorensen T."/>
        </authorList>
    </citation>
    <scope>NUCLEOTIDE SEQUENCE [LARGE SCALE GENOMIC DNA]</scope>
    <source>
        <strain evidence="1 2">CBS 24483</strain>
    </source>
</reference>
<proteinExistence type="predicted"/>
<accession>A0ABR1Q476</accession>
<keyword evidence="2" id="KW-1185">Reference proteome</keyword>
<dbReference type="GeneID" id="92080434"/>